<reference evidence="1" key="1">
    <citation type="submission" date="2019-12" db="EMBL/GenBank/DDBJ databases">
        <title>Genome sequencing and annotation of Brassica cretica.</title>
        <authorList>
            <person name="Studholme D.J."/>
            <person name="Sarris P.F."/>
        </authorList>
    </citation>
    <scope>NUCLEOTIDE SEQUENCE</scope>
    <source>
        <strain evidence="1">PFS-001/15</strain>
        <tissue evidence="1">Leaf</tissue>
    </source>
</reference>
<dbReference type="EMBL" id="QGKW02001660">
    <property type="protein sequence ID" value="KAF2579596.1"/>
    <property type="molecule type" value="Genomic_DNA"/>
</dbReference>
<evidence type="ECO:0000313" key="1">
    <source>
        <dbReference type="EMBL" id="KAF2579596.1"/>
    </source>
</evidence>
<gene>
    <name evidence="1" type="ORF">F2Q68_00002112</name>
</gene>
<accession>A0A8S9JE13</accession>
<protein>
    <submittedName>
        <fullName evidence="1">Uncharacterized protein</fullName>
    </submittedName>
</protein>
<evidence type="ECO:0000313" key="2">
    <source>
        <dbReference type="Proteomes" id="UP000712281"/>
    </source>
</evidence>
<name>A0A8S9JE13_BRACR</name>
<comment type="caution">
    <text evidence="1">The sequence shown here is derived from an EMBL/GenBank/DDBJ whole genome shotgun (WGS) entry which is preliminary data.</text>
</comment>
<proteinExistence type="predicted"/>
<sequence length="128" mass="14550">MRSSSTIEIGCDVLSSFSLPHRPSRILIALRGILIALKLPHSPLLLFKLPHRHPRRLSKNFTFPRLPSSFLVAHEGSSSLFRLSSSPMKLPLCFPLNLVRNVLRFVAIGVFLEILRRKQARPCILIKF</sequence>
<organism evidence="1 2">
    <name type="scientific">Brassica cretica</name>
    <name type="common">Mustard</name>
    <dbReference type="NCBI Taxonomy" id="69181"/>
    <lineage>
        <taxon>Eukaryota</taxon>
        <taxon>Viridiplantae</taxon>
        <taxon>Streptophyta</taxon>
        <taxon>Embryophyta</taxon>
        <taxon>Tracheophyta</taxon>
        <taxon>Spermatophyta</taxon>
        <taxon>Magnoliopsida</taxon>
        <taxon>eudicotyledons</taxon>
        <taxon>Gunneridae</taxon>
        <taxon>Pentapetalae</taxon>
        <taxon>rosids</taxon>
        <taxon>malvids</taxon>
        <taxon>Brassicales</taxon>
        <taxon>Brassicaceae</taxon>
        <taxon>Brassiceae</taxon>
        <taxon>Brassica</taxon>
    </lineage>
</organism>
<dbReference type="Proteomes" id="UP000712281">
    <property type="component" value="Unassembled WGS sequence"/>
</dbReference>
<dbReference type="AlphaFoldDB" id="A0A8S9JE13"/>